<dbReference type="AlphaFoldDB" id="A0A1J9T8Y8"/>
<organism evidence="3 4">
    <name type="scientific">Bacillus albus</name>
    <dbReference type="NCBI Taxonomy" id="2026189"/>
    <lineage>
        <taxon>Bacteria</taxon>
        <taxon>Bacillati</taxon>
        <taxon>Bacillota</taxon>
        <taxon>Bacilli</taxon>
        <taxon>Bacillales</taxon>
        <taxon>Bacillaceae</taxon>
        <taxon>Bacillus</taxon>
        <taxon>Bacillus cereus group</taxon>
    </lineage>
</organism>
<dbReference type="SUPFAM" id="SSF53474">
    <property type="entry name" value="alpha/beta-Hydrolases"/>
    <property type="match status" value="1"/>
</dbReference>
<dbReference type="Gene3D" id="3.40.50.1820">
    <property type="entry name" value="alpha/beta hydrolase"/>
    <property type="match status" value="1"/>
</dbReference>
<gene>
    <name evidence="3" type="ORF">BAU25_13560</name>
    <name evidence="2" type="ORF">EJW27_22255</name>
</gene>
<dbReference type="InterPro" id="IPR050266">
    <property type="entry name" value="AB_hydrolase_sf"/>
</dbReference>
<keyword evidence="5" id="KW-1185">Reference proteome</keyword>
<proteinExistence type="predicted"/>
<reference evidence="2 5" key="2">
    <citation type="submission" date="2018-12" db="EMBL/GenBank/DDBJ databases">
        <authorList>
            <person name="Wang H."/>
            <person name="Peng S."/>
            <person name="Yu X."/>
            <person name="Li X."/>
        </authorList>
    </citation>
    <scope>NUCLEOTIDE SEQUENCE [LARGE SCALE GENOMIC DNA]</scope>
    <source>
        <strain evidence="2 5">PFYN01</strain>
    </source>
</reference>
<feature type="domain" description="AB hydrolase-1" evidence="1">
    <location>
        <begin position="62"/>
        <end position="160"/>
    </location>
</feature>
<dbReference type="EMBL" id="CP034548">
    <property type="protein sequence ID" value="AZQ48814.1"/>
    <property type="molecule type" value="Genomic_DNA"/>
</dbReference>
<dbReference type="GO" id="GO:0016020">
    <property type="term" value="C:membrane"/>
    <property type="evidence" value="ECO:0007669"/>
    <property type="project" value="TreeGrafter"/>
</dbReference>
<dbReference type="InterPro" id="IPR000073">
    <property type="entry name" value="AB_hydrolase_1"/>
</dbReference>
<name>A0A1J9T8Y8_9BACI</name>
<evidence type="ECO:0000313" key="2">
    <source>
        <dbReference type="EMBL" id="AZQ48814.1"/>
    </source>
</evidence>
<dbReference type="GO" id="GO:0016787">
    <property type="term" value="F:hydrolase activity"/>
    <property type="evidence" value="ECO:0007669"/>
    <property type="project" value="UniProtKB-KW"/>
</dbReference>
<evidence type="ECO:0000313" key="5">
    <source>
        <dbReference type="Proteomes" id="UP000272492"/>
    </source>
</evidence>
<dbReference type="PANTHER" id="PTHR43798">
    <property type="entry name" value="MONOACYLGLYCEROL LIPASE"/>
    <property type="match status" value="1"/>
</dbReference>
<dbReference type="PANTHER" id="PTHR43798:SF33">
    <property type="entry name" value="HYDROLASE, PUTATIVE (AFU_ORTHOLOGUE AFUA_2G14860)-RELATED"/>
    <property type="match status" value="1"/>
</dbReference>
<dbReference type="GeneID" id="83634624"/>
<dbReference type="InterPro" id="IPR029058">
    <property type="entry name" value="AB_hydrolase_fold"/>
</dbReference>
<accession>A0A1J9T8Y8</accession>
<dbReference type="Proteomes" id="UP000272492">
    <property type="component" value="Chromosome"/>
</dbReference>
<evidence type="ECO:0000259" key="1">
    <source>
        <dbReference type="Pfam" id="PF00561"/>
    </source>
</evidence>
<dbReference type="Pfam" id="PF00561">
    <property type="entry name" value="Abhydrolase_1"/>
    <property type="match status" value="1"/>
</dbReference>
<dbReference type="EMBL" id="MAOE01000093">
    <property type="protein sequence ID" value="OJD62758.1"/>
    <property type="molecule type" value="Genomic_DNA"/>
</dbReference>
<evidence type="ECO:0000313" key="4">
    <source>
        <dbReference type="Proteomes" id="UP000181873"/>
    </source>
</evidence>
<sequence length="302" mass="33972">MKRDNNKIGHFISEKGKEDFQIAYDESMALLPAPKDMKDIETTYGTIRTYYFTKEENKHKEPILLLPGRGASTPMWVPNLEGLREKRPVYTIDLLGEPGMSVQTKVIENQKQQAEWLNEVIEGLGLKKVHIVGVSIGGWTAMNLARYNPEHIATTSLLDPVFVFAQIYIKMILASIPASVPIVPKFIREKMLSYVSGGAEINDDEPIAKLIESGMRNYKLKTPAPDLFSKEDLKNINVPVLALMAEKSTMHNSVKAVETGKKYVKDIDIVNWKNASHAINGEFSNEVNARILDFVEKHSTDN</sequence>
<protein>
    <submittedName>
        <fullName evidence="2">Alpha/beta hydrolase</fullName>
    </submittedName>
    <submittedName>
        <fullName evidence="3">Carboxylesterase</fullName>
    </submittedName>
</protein>
<dbReference type="RefSeq" id="WP_071758387.1">
    <property type="nucleotide sequence ID" value="NZ_CBCSIO010000005.1"/>
</dbReference>
<evidence type="ECO:0000313" key="3">
    <source>
        <dbReference type="EMBL" id="OJD62758.1"/>
    </source>
</evidence>
<keyword evidence="2" id="KW-0378">Hydrolase</keyword>
<dbReference type="Proteomes" id="UP000181873">
    <property type="component" value="Unassembled WGS sequence"/>
</dbReference>
<reference evidence="3 4" key="1">
    <citation type="submission" date="2016-06" db="EMBL/GenBank/DDBJ databases">
        <title>First insights into the genetic diversity and population structure of in the Bacillus cereus group bacteria from diverse marine environments.</title>
        <authorList>
            <person name="Liu Y."/>
            <person name="Lai Q."/>
            <person name="Shao Z."/>
        </authorList>
    </citation>
    <scope>NUCLEOTIDE SEQUENCE [LARGE SCALE GENOMIC DNA]</scope>
    <source>
        <strain evidence="3 4">N35-10-2</strain>
    </source>
</reference>